<dbReference type="GeneID" id="37259456"/>
<dbReference type="STRING" id="56646.A0A2L2TD76"/>
<evidence type="ECO:0000256" key="3">
    <source>
        <dbReference type="ARBA" id="ARBA00022630"/>
    </source>
</evidence>
<comment type="cofactor">
    <cofactor evidence="1">
        <name>FAD</name>
        <dbReference type="ChEBI" id="CHEBI:57692"/>
    </cofactor>
</comment>
<dbReference type="GO" id="GO:0071949">
    <property type="term" value="F:FAD binding"/>
    <property type="evidence" value="ECO:0007669"/>
    <property type="project" value="InterPro"/>
</dbReference>
<dbReference type="EMBL" id="LN649230">
    <property type="protein sequence ID" value="CEI63381.1"/>
    <property type="molecule type" value="Genomic_DNA"/>
</dbReference>
<organism evidence="7 8">
    <name type="scientific">Fusarium venenatum</name>
    <dbReference type="NCBI Taxonomy" id="56646"/>
    <lineage>
        <taxon>Eukaryota</taxon>
        <taxon>Fungi</taxon>
        <taxon>Dikarya</taxon>
        <taxon>Ascomycota</taxon>
        <taxon>Pezizomycotina</taxon>
        <taxon>Sordariomycetes</taxon>
        <taxon>Hypocreomycetidae</taxon>
        <taxon>Hypocreales</taxon>
        <taxon>Nectriaceae</taxon>
        <taxon>Fusarium</taxon>
    </lineage>
</organism>
<dbReference type="GO" id="GO:0005737">
    <property type="term" value="C:cytoplasm"/>
    <property type="evidence" value="ECO:0007669"/>
    <property type="project" value="TreeGrafter"/>
</dbReference>
<dbReference type="InterPro" id="IPR023209">
    <property type="entry name" value="DAO"/>
</dbReference>
<reference evidence="8" key="1">
    <citation type="submission" date="2014-10" db="EMBL/GenBank/DDBJ databases">
        <authorList>
            <person name="King R."/>
        </authorList>
    </citation>
    <scope>NUCLEOTIDE SEQUENCE [LARGE SCALE GENOMIC DNA]</scope>
    <source>
        <strain evidence="8">A3/5</strain>
    </source>
</reference>
<keyword evidence="5" id="KW-0560">Oxidoreductase</keyword>
<dbReference type="AlphaFoldDB" id="A0A2L2TD76"/>
<keyword evidence="3" id="KW-0285">Flavoprotein</keyword>
<dbReference type="KEGG" id="fvn:FVRRES_07817"/>
<dbReference type="RefSeq" id="XP_025587101.1">
    <property type="nucleotide sequence ID" value="XM_025736501.2"/>
</dbReference>
<dbReference type="PANTHER" id="PTHR11530:SF26">
    <property type="entry name" value="FAD DEPENDENT OXIDOREDUCTASE SUPERFAMILY (AFU_ORTHOLOGUE AFUA_5G13940)"/>
    <property type="match status" value="1"/>
</dbReference>
<dbReference type="PANTHER" id="PTHR11530">
    <property type="entry name" value="D-AMINO ACID OXIDASE"/>
    <property type="match status" value="1"/>
</dbReference>
<keyword evidence="8" id="KW-1185">Reference proteome</keyword>
<evidence type="ECO:0000313" key="8">
    <source>
        <dbReference type="Proteomes" id="UP000245910"/>
    </source>
</evidence>
<accession>A0A2L2TD76</accession>
<evidence type="ECO:0000256" key="4">
    <source>
        <dbReference type="ARBA" id="ARBA00022827"/>
    </source>
</evidence>
<dbReference type="GO" id="GO:0019478">
    <property type="term" value="P:D-amino acid catabolic process"/>
    <property type="evidence" value="ECO:0007669"/>
    <property type="project" value="TreeGrafter"/>
</dbReference>
<dbReference type="PROSITE" id="PS00677">
    <property type="entry name" value="DAO"/>
    <property type="match status" value="1"/>
</dbReference>
<protein>
    <recommendedName>
        <fullName evidence="6">FAD dependent oxidoreductase domain-containing protein</fullName>
    </recommendedName>
</protein>
<evidence type="ECO:0000256" key="5">
    <source>
        <dbReference type="ARBA" id="ARBA00023002"/>
    </source>
</evidence>
<dbReference type="SUPFAM" id="SSF51971">
    <property type="entry name" value="Nucleotide-binding domain"/>
    <property type="match status" value="1"/>
</dbReference>
<proteinExistence type="inferred from homology"/>
<dbReference type="OrthoDB" id="2015447at2759"/>
<dbReference type="Gene3D" id="3.40.50.720">
    <property type="entry name" value="NAD(P)-binding Rossmann-like Domain"/>
    <property type="match status" value="1"/>
</dbReference>
<comment type="similarity">
    <text evidence="2">Belongs to the DAMOX/DASOX family.</text>
</comment>
<dbReference type="Pfam" id="PF01266">
    <property type="entry name" value="DAO"/>
    <property type="match status" value="1"/>
</dbReference>
<evidence type="ECO:0000256" key="1">
    <source>
        <dbReference type="ARBA" id="ARBA00001974"/>
    </source>
</evidence>
<evidence type="ECO:0000256" key="2">
    <source>
        <dbReference type="ARBA" id="ARBA00006730"/>
    </source>
</evidence>
<dbReference type="GO" id="GO:0003884">
    <property type="term" value="F:D-amino-acid oxidase activity"/>
    <property type="evidence" value="ECO:0007669"/>
    <property type="project" value="InterPro"/>
</dbReference>
<name>A0A2L2TD76_9HYPO</name>
<evidence type="ECO:0000259" key="6">
    <source>
        <dbReference type="Pfam" id="PF01266"/>
    </source>
</evidence>
<evidence type="ECO:0000313" key="7">
    <source>
        <dbReference type="EMBL" id="CEI63381.1"/>
    </source>
</evidence>
<dbReference type="Gene3D" id="3.30.9.10">
    <property type="entry name" value="D-Amino Acid Oxidase, subunit A, domain 2"/>
    <property type="match status" value="1"/>
</dbReference>
<dbReference type="PIRSF" id="PIRSF000189">
    <property type="entry name" value="D-aa_oxidase"/>
    <property type="match status" value="1"/>
</dbReference>
<sequence length="367" mass="40547">MSRQSETIAIVGAGVIGLSTALRVQERILCQDNPPSIVIIARDFPNETSINYATPWAGAHYRPCPGNSPQLLQEAIWAKKTYDTLDSWSEKDKLIAGVEFMPGEEVFESPAPEYLGVAKDVSQSVYNHLKSSFKLFSSSELGVMGDSLKLGFCYRAYSLNSPVYVSFLLRRLQNRGARVRQYTLTSLEEVFSIEDSVSVVINCSGVGFGDAKVFPIRGQTCLVRNPVSKTITRQNSDGTWSFAIPRPLEGGTIIGGTKEPHNWDPYPSSETRKTLLSNAAKWFPFDSENPVSTVTQTSDRFDVIRDIVGRRPAREGGLRLEMEQLKLGTVVHAYGVGGRGFELSWGIADEVVTLLDKHGHLSPRARL</sequence>
<dbReference type="Proteomes" id="UP000245910">
    <property type="component" value="Chromosome II"/>
</dbReference>
<feature type="domain" description="FAD dependent oxidoreductase" evidence="6">
    <location>
        <begin position="8"/>
        <end position="352"/>
    </location>
</feature>
<dbReference type="InterPro" id="IPR006076">
    <property type="entry name" value="FAD-dep_OxRdtase"/>
</dbReference>
<dbReference type="SUPFAM" id="SSF54373">
    <property type="entry name" value="FAD-linked reductases, C-terminal domain"/>
    <property type="match status" value="1"/>
</dbReference>
<keyword evidence="4" id="KW-0274">FAD</keyword>
<dbReference type="InterPro" id="IPR006181">
    <property type="entry name" value="D-amino_acid_oxidase_CS"/>
</dbReference>